<protein>
    <submittedName>
        <fullName evidence="1">Uncharacterized protein</fullName>
    </submittedName>
</protein>
<name>A0ACC1PEU0_9PEZI</name>
<reference evidence="1" key="1">
    <citation type="submission" date="2022-10" db="EMBL/GenBank/DDBJ databases">
        <title>Genome Sequence of Xylaria curta.</title>
        <authorList>
            <person name="Buettner E."/>
        </authorList>
    </citation>
    <scope>NUCLEOTIDE SEQUENCE</scope>
    <source>
        <strain evidence="1">Babe10</strain>
    </source>
</reference>
<proteinExistence type="predicted"/>
<accession>A0ACC1PEU0</accession>
<dbReference type="Proteomes" id="UP001143856">
    <property type="component" value="Unassembled WGS sequence"/>
</dbReference>
<keyword evidence="2" id="KW-1185">Reference proteome</keyword>
<dbReference type="EMBL" id="JAPDGR010000449">
    <property type="protein sequence ID" value="KAJ2990133.1"/>
    <property type="molecule type" value="Genomic_DNA"/>
</dbReference>
<organism evidence="1 2">
    <name type="scientific">Xylaria curta</name>
    <dbReference type="NCBI Taxonomy" id="42375"/>
    <lineage>
        <taxon>Eukaryota</taxon>
        <taxon>Fungi</taxon>
        <taxon>Dikarya</taxon>
        <taxon>Ascomycota</taxon>
        <taxon>Pezizomycotina</taxon>
        <taxon>Sordariomycetes</taxon>
        <taxon>Xylariomycetidae</taxon>
        <taxon>Xylariales</taxon>
        <taxon>Xylariaceae</taxon>
        <taxon>Xylaria</taxon>
    </lineage>
</organism>
<evidence type="ECO:0000313" key="2">
    <source>
        <dbReference type="Proteomes" id="UP001143856"/>
    </source>
</evidence>
<sequence>MAISAPDAPAPEFRTLCDWGNWVFPFDDMFDDGELRDKPVAAANVIQSLLSPMSQHQTGHETSEPRLPIGSPEGLWRHSPRSITIHYSDNSGVQRRFAKKMSDYCSGALIQVQDFATHKTHTPEETFKTRQLSAGASPIFALVEYAHALRIPDYVFEHPAIREIEVLCVDFVLIINDALSYKKEESEAVPHNLVAAARMSGLGAQEAFDYIGSMLTSRFERWEKAVSEVPDWGEDVNSHVEKYIQGVADIARANLNWSFESGRYLGKDGPVVRQTRCLQVLRSPAFVRSVEMEAPPAVESF</sequence>
<evidence type="ECO:0000313" key="1">
    <source>
        <dbReference type="EMBL" id="KAJ2990133.1"/>
    </source>
</evidence>
<comment type="caution">
    <text evidence="1">The sequence shown here is derived from an EMBL/GenBank/DDBJ whole genome shotgun (WGS) entry which is preliminary data.</text>
</comment>
<gene>
    <name evidence="1" type="ORF">NUW58_g3108</name>
</gene>